<evidence type="ECO:0000313" key="2">
    <source>
        <dbReference type="Proteomes" id="UP000284706"/>
    </source>
</evidence>
<proteinExistence type="predicted"/>
<protein>
    <submittedName>
        <fullName evidence="1">Uncharacterized protein</fullName>
    </submittedName>
</protein>
<reference evidence="1 2" key="1">
    <citation type="journal article" date="2018" name="Evol. Lett.">
        <title>Horizontal gene cluster transfer increased hallucinogenic mushroom diversity.</title>
        <authorList>
            <person name="Reynolds H.T."/>
            <person name="Vijayakumar V."/>
            <person name="Gluck-Thaler E."/>
            <person name="Korotkin H.B."/>
            <person name="Matheny P.B."/>
            <person name="Slot J.C."/>
        </authorList>
    </citation>
    <scope>NUCLEOTIDE SEQUENCE [LARGE SCALE GENOMIC DNA]</scope>
    <source>
        <strain evidence="1 2">SRW20</strain>
    </source>
</reference>
<gene>
    <name evidence="1" type="ORF">CVT26_007904</name>
</gene>
<comment type="caution">
    <text evidence="1">The sequence shown here is derived from an EMBL/GenBank/DDBJ whole genome shotgun (WGS) entry which is preliminary data.</text>
</comment>
<organism evidence="1 2">
    <name type="scientific">Gymnopilus dilepis</name>
    <dbReference type="NCBI Taxonomy" id="231916"/>
    <lineage>
        <taxon>Eukaryota</taxon>
        <taxon>Fungi</taxon>
        <taxon>Dikarya</taxon>
        <taxon>Basidiomycota</taxon>
        <taxon>Agaricomycotina</taxon>
        <taxon>Agaricomycetes</taxon>
        <taxon>Agaricomycetidae</taxon>
        <taxon>Agaricales</taxon>
        <taxon>Agaricineae</taxon>
        <taxon>Hymenogastraceae</taxon>
        <taxon>Gymnopilus</taxon>
    </lineage>
</organism>
<keyword evidence="2" id="KW-1185">Reference proteome</keyword>
<dbReference type="Proteomes" id="UP000284706">
    <property type="component" value="Unassembled WGS sequence"/>
</dbReference>
<name>A0A409YK64_9AGAR</name>
<sequence>MLFLRTQRVILKQESRGAVLNFRLGEVLRTTRRCWPQSAPVDASLIEHPPGLKRRQLVTTPRRVGFLVSHVTAERICYSLLVSGEPYAS</sequence>
<dbReference type="InParanoid" id="A0A409YK64"/>
<dbReference type="EMBL" id="NHYE01000738">
    <property type="protein sequence ID" value="PPR03437.1"/>
    <property type="molecule type" value="Genomic_DNA"/>
</dbReference>
<accession>A0A409YK64</accession>
<evidence type="ECO:0000313" key="1">
    <source>
        <dbReference type="EMBL" id="PPR03437.1"/>
    </source>
</evidence>
<dbReference type="AlphaFoldDB" id="A0A409YK64"/>